<evidence type="ECO:0000256" key="2">
    <source>
        <dbReference type="ARBA" id="ARBA00022722"/>
    </source>
</evidence>
<evidence type="ECO:0000256" key="3">
    <source>
        <dbReference type="ARBA" id="ARBA00022801"/>
    </source>
</evidence>
<evidence type="ECO:0000313" key="7">
    <source>
        <dbReference type="EMBL" id="RAS59305.1"/>
    </source>
</evidence>
<dbReference type="SMART" id="SM00479">
    <property type="entry name" value="EXOIII"/>
    <property type="match status" value="1"/>
</dbReference>
<evidence type="ECO:0000256" key="5">
    <source>
        <dbReference type="ARBA" id="ARBA00049244"/>
    </source>
</evidence>
<dbReference type="PANTHER" id="PTHR30231">
    <property type="entry name" value="DNA POLYMERASE III SUBUNIT EPSILON"/>
    <property type="match status" value="1"/>
</dbReference>
<proteinExistence type="predicted"/>
<keyword evidence="4" id="KW-0269">Exonuclease</keyword>
<comment type="caution">
    <text evidence="7">The sequence shown here is derived from an EMBL/GenBank/DDBJ whole genome shotgun (WGS) entry which is preliminary data.</text>
</comment>
<dbReference type="GO" id="GO:0005829">
    <property type="term" value="C:cytosol"/>
    <property type="evidence" value="ECO:0007669"/>
    <property type="project" value="TreeGrafter"/>
</dbReference>
<dbReference type="PANTHER" id="PTHR30231:SF4">
    <property type="entry name" value="PROTEIN NEN2"/>
    <property type="match status" value="1"/>
</dbReference>
<keyword evidence="3" id="KW-0378">Hydrolase</keyword>
<dbReference type="RefSeq" id="WP_102942481.1">
    <property type="nucleotide sequence ID" value="NZ_QLTR01000028.1"/>
</dbReference>
<dbReference type="GO" id="GO:0006260">
    <property type="term" value="P:DNA replication"/>
    <property type="evidence" value="ECO:0007669"/>
    <property type="project" value="InterPro"/>
</dbReference>
<dbReference type="GO" id="GO:0008408">
    <property type="term" value="F:3'-5' exonuclease activity"/>
    <property type="evidence" value="ECO:0007669"/>
    <property type="project" value="TreeGrafter"/>
</dbReference>
<evidence type="ECO:0000256" key="4">
    <source>
        <dbReference type="ARBA" id="ARBA00022839"/>
    </source>
</evidence>
<organism evidence="7 8">
    <name type="scientific">Vibrio diazotrophicus</name>
    <dbReference type="NCBI Taxonomy" id="685"/>
    <lineage>
        <taxon>Bacteria</taxon>
        <taxon>Pseudomonadati</taxon>
        <taxon>Pseudomonadota</taxon>
        <taxon>Gammaproteobacteria</taxon>
        <taxon>Vibrionales</taxon>
        <taxon>Vibrionaceae</taxon>
        <taxon>Vibrio</taxon>
    </lineage>
</organism>
<gene>
    <name evidence="7" type="ORF">DET48_12838</name>
</gene>
<dbReference type="CDD" id="cd06127">
    <property type="entry name" value="DEDDh"/>
    <property type="match status" value="1"/>
</dbReference>
<dbReference type="NCBIfam" id="TIGR00573">
    <property type="entry name" value="dnaq"/>
    <property type="match status" value="1"/>
</dbReference>
<evidence type="ECO:0000256" key="1">
    <source>
        <dbReference type="ARBA" id="ARBA00012417"/>
    </source>
</evidence>
<protein>
    <recommendedName>
        <fullName evidence="1">DNA-directed DNA polymerase</fullName>
        <ecNumber evidence="1">2.7.7.7</ecNumber>
    </recommendedName>
</protein>
<sequence length="238" mass="27337">MKRLFQAPSIDWPYKYQSKSNVVTHPLLKNFYQPEIVDGNTPIGDIEFIAMDFETTGLDSDKDDIITIGIVPFTLNRIYLNRAKHWIVRPRQKLDENSVVIHGITHSDIIDAPDLSEIMEEVLAELSGKIVVVHYRHIERDFLDKALKLRIGEGIEFPVVDTMEIESLIQKRTTSGLWNKLKGKKPESVRLGQSRTRYGLPAYTPHHALMDAVATAELFQAQIAHHYNPQISIRTLWR</sequence>
<dbReference type="Proteomes" id="UP000248729">
    <property type="component" value="Unassembled WGS sequence"/>
</dbReference>
<dbReference type="EMBL" id="QLTR01000028">
    <property type="protein sequence ID" value="RAS59305.1"/>
    <property type="molecule type" value="Genomic_DNA"/>
</dbReference>
<dbReference type="InterPro" id="IPR013520">
    <property type="entry name" value="Ribonucl_H"/>
</dbReference>
<dbReference type="Gene3D" id="3.30.420.10">
    <property type="entry name" value="Ribonuclease H-like superfamily/Ribonuclease H"/>
    <property type="match status" value="1"/>
</dbReference>
<comment type="catalytic activity">
    <reaction evidence="5">
        <text>DNA(n) + a 2'-deoxyribonucleoside 5'-triphosphate = DNA(n+1) + diphosphate</text>
        <dbReference type="Rhea" id="RHEA:22508"/>
        <dbReference type="Rhea" id="RHEA-COMP:17339"/>
        <dbReference type="Rhea" id="RHEA-COMP:17340"/>
        <dbReference type="ChEBI" id="CHEBI:33019"/>
        <dbReference type="ChEBI" id="CHEBI:61560"/>
        <dbReference type="ChEBI" id="CHEBI:173112"/>
        <dbReference type="EC" id="2.7.7.7"/>
    </reaction>
</comment>
<dbReference type="NCBIfam" id="NF006602">
    <property type="entry name" value="PRK09146.1"/>
    <property type="match status" value="1"/>
</dbReference>
<dbReference type="SUPFAM" id="SSF53098">
    <property type="entry name" value="Ribonuclease H-like"/>
    <property type="match status" value="1"/>
</dbReference>
<dbReference type="EC" id="2.7.7.7" evidence="1"/>
<dbReference type="GO" id="GO:0003677">
    <property type="term" value="F:DNA binding"/>
    <property type="evidence" value="ECO:0007669"/>
    <property type="project" value="InterPro"/>
</dbReference>
<dbReference type="STRING" id="1348635.GCA_000740015_01143"/>
<keyword evidence="2" id="KW-0540">Nuclease</keyword>
<dbReference type="Pfam" id="PF00929">
    <property type="entry name" value="RNase_T"/>
    <property type="match status" value="1"/>
</dbReference>
<dbReference type="AlphaFoldDB" id="A0A2J8GJZ6"/>
<evidence type="ECO:0000259" key="6">
    <source>
        <dbReference type="SMART" id="SM00479"/>
    </source>
</evidence>
<name>A0A2J8GJZ6_VIBDI</name>
<dbReference type="InterPro" id="IPR012337">
    <property type="entry name" value="RNaseH-like_sf"/>
</dbReference>
<feature type="domain" description="Exonuclease" evidence="6">
    <location>
        <begin position="47"/>
        <end position="228"/>
    </location>
</feature>
<dbReference type="InterPro" id="IPR036397">
    <property type="entry name" value="RNaseH_sf"/>
</dbReference>
<dbReference type="InterPro" id="IPR006054">
    <property type="entry name" value="DnaQ"/>
</dbReference>
<dbReference type="GO" id="GO:0003887">
    <property type="term" value="F:DNA-directed DNA polymerase activity"/>
    <property type="evidence" value="ECO:0007669"/>
    <property type="project" value="UniProtKB-EC"/>
</dbReference>
<evidence type="ECO:0000313" key="8">
    <source>
        <dbReference type="Proteomes" id="UP000248729"/>
    </source>
</evidence>
<accession>A0A2J8GJZ6</accession>
<reference evidence="7 8" key="1">
    <citation type="submission" date="2018-06" db="EMBL/GenBank/DDBJ databases">
        <title>Freshwater and sediment microbial communities from various areas in North America, analyzing microbe dynamics in response to fracking.</title>
        <authorList>
            <person name="Lamendella R."/>
        </authorList>
    </citation>
    <scope>NUCLEOTIDE SEQUENCE [LARGE SCALE GENOMIC DNA]</scope>
    <source>
        <strain evidence="7 8">99A</strain>
    </source>
</reference>